<evidence type="ECO:0000313" key="3">
    <source>
        <dbReference type="Proteomes" id="UP000034189"/>
    </source>
</evidence>
<dbReference type="RefSeq" id="WP_025698033.1">
    <property type="nucleotide sequence ID" value="NZ_ASQQ01000559.1"/>
</dbReference>
<evidence type="ECO:0008006" key="4">
    <source>
        <dbReference type="Google" id="ProtNLM"/>
    </source>
</evidence>
<evidence type="ECO:0000313" key="2">
    <source>
        <dbReference type="EMBL" id="AKG35019.1"/>
    </source>
</evidence>
<proteinExistence type="predicted"/>
<dbReference type="HOGENOM" id="CLU_1085214_0_0_9"/>
<feature type="transmembrane region" description="Helical" evidence="1">
    <location>
        <begin position="18"/>
        <end position="38"/>
    </location>
</feature>
<dbReference type="EMBL" id="CP011114">
    <property type="protein sequence ID" value="AKG35019.1"/>
    <property type="molecule type" value="Genomic_DNA"/>
</dbReference>
<accession>A0A0F7F9A0</accession>
<name>A0A0F7F9A0_PAEDU</name>
<gene>
    <name evidence="2" type="ORF">VK70_10995</name>
</gene>
<dbReference type="Proteomes" id="UP000034189">
    <property type="component" value="Chromosome"/>
</dbReference>
<evidence type="ECO:0000256" key="1">
    <source>
        <dbReference type="SAM" id="Phobius"/>
    </source>
</evidence>
<feature type="transmembrane region" description="Helical" evidence="1">
    <location>
        <begin position="99"/>
        <end position="130"/>
    </location>
</feature>
<keyword evidence="1" id="KW-0472">Membrane</keyword>
<dbReference type="PATRIC" id="fig|1333534.5.peg.2431"/>
<reference evidence="2 3" key="1">
    <citation type="submission" date="2015-03" db="EMBL/GenBank/DDBJ databases">
        <authorList>
            <person name="Abdul Halim M."/>
        </authorList>
    </citation>
    <scope>NUCLEOTIDE SEQUENCE [LARGE SCALE GENOMIC DNA]</scope>
    <source>
        <strain evidence="2 3">ATCC 35681</strain>
    </source>
</reference>
<dbReference type="AlphaFoldDB" id="A0A0F7F9A0"/>
<protein>
    <recommendedName>
        <fullName evidence="4">ABC transporter permease</fullName>
    </recommendedName>
</protein>
<dbReference type="PANTHER" id="PTHR37305:SF1">
    <property type="entry name" value="MEMBRANE PROTEIN"/>
    <property type="match status" value="1"/>
</dbReference>
<feature type="transmembrane region" description="Helical" evidence="1">
    <location>
        <begin position="58"/>
        <end position="78"/>
    </location>
</feature>
<sequence>MLSLVKNEIYKVFRLKKFYLFMGVILALQAVEIFQYKFLPQGKIAFSLNGQSFPLEMIGNHSIIMVMFIAVLAADMIADEYRNGTFKLVLLRPVNRIQFIGAKCVALTVSITAIVCFTVITSYIIGAIAFDWGNHLLFQGVPIAGNSFAITLKSAFASILPSAGFGMLVIFIALITGNIGITIGSALALFFISPLLERYGNISKYSIIYLMNTFHEMFINSATLVQIFAKTGVIAAYIALFYVGSAIFMKRKDVLL</sequence>
<dbReference type="OrthoDB" id="2573057at2"/>
<reference evidence="2 3" key="2">
    <citation type="journal article" date="2016" name="Genome Announc.">
        <title>Genome Sequence of a Gram-Positive Diazotroph, Paenibacillus durus Type Strain ATCC 35681.</title>
        <authorList>
            <person name="Halim M.A."/>
            <person name="Rahman A.Y."/>
            <person name="Sim K.S."/>
            <person name="Yam H.C."/>
            <person name="Rahim A.A."/>
            <person name="Ghazali A.H."/>
            <person name="Najimudin N."/>
        </authorList>
    </citation>
    <scope>NUCLEOTIDE SEQUENCE [LARGE SCALE GENOMIC DNA]</scope>
    <source>
        <strain evidence="2 3">ATCC 35681</strain>
    </source>
</reference>
<feature type="transmembrane region" description="Helical" evidence="1">
    <location>
        <begin position="168"/>
        <end position="192"/>
    </location>
</feature>
<feature type="transmembrane region" description="Helical" evidence="1">
    <location>
        <begin position="227"/>
        <end position="249"/>
    </location>
</feature>
<organism evidence="2 3">
    <name type="scientific">Paenibacillus durus ATCC 35681</name>
    <dbReference type="NCBI Taxonomy" id="1333534"/>
    <lineage>
        <taxon>Bacteria</taxon>
        <taxon>Bacillati</taxon>
        <taxon>Bacillota</taxon>
        <taxon>Bacilli</taxon>
        <taxon>Bacillales</taxon>
        <taxon>Paenibacillaceae</taxon>
        <taxon>Paenibacillus</taxon>
    </lineage>
</organism>
<feature type="transmembrane region" description="Helical" evidence="1">
    <location>
        <begin position="136"/>
        <end position="156"/>
    </location>
</feature>
<keyword evidence="1" id="KW-1133">Transmembrane helix</keyword>
<keyword evidence="1" id="KW-0812">Transmembrane</keyword>
<dbReference type="Pfam" id="PF12730">
    <property type="entry name" value="ABC2_membrane_4"/>
    <property type="match status" value="1"/>
</dbReference>
<dbReference type="PANTHER" id="PTHR37305">
    <property type="entry name" value="INTEGRAL MEMBRANE PROTEIN-RELATED"/>
    <property type="match status" value="1"/>
</dbReference>